<accession>A0AAP0Q7G3</accession>
<evidence type="ECO:0000313" key="1">
    <source>
        <dbReference type="EMBL" id="KAK9169658.1"/>
    </source>
</evidence>
<evidence type="ECO:0000313" key="2">
    <source>
        <dbReference type="Proteomes" id="UP001420932"/>
    </source>
</evidence>
<comment type="caution">
    <text evidence="1">The sequence shown here is derived from an EMBL/GenBank/DDBJ whole genome shotgun (WGS) entry which is preliminary data.</text>
</comment>
<dbReference type="Proteomes" id="UP001420932">
    <property type="component" value="Unassembled WGS sequence"/>
</dbReference>
<name>A0AAP0Q7G3_9MAGN</name>
<keyword evidence="2" id="KW-1185">Reference proteome</keyword>
<dbReference type="AlphaFoldDB" id="A0AAP0Q7G3"/>
<protein>
    <submittedName>
        <fullName evidence="1">Uncharacterized protein</fullName>
    </submittedName>
</protein>
<proteinExistence type="predicted"/>
<dbReference type="EMBL" id="JBBNAF010000001">
    <property type="protein sequence ID" value="KAK9169658.1"/>
    <property type="molecule type" value="Genomic_DNA"/>
</dbReference>
<reference evidence="1 2" key="1">
    <citation type="submission" date="2024-01" db="EMBL/GenBank/DDBJ databases">
        <title>Genome assemblies of Stephania.</title>
        <authorList>
            <person name="Yang L."/>
        </authorList>
    </citation>
    <scope>NUCLEOTIDE SEQUENCE [LARGE SCALE GENOMIC DNA]</scope>
    <source>
        <strain evidence="1">YNDBR</strain>
        <tissue evidence="1">Leaf</tissue>
    </source>
</reference>
<gene>
    <name evidence="1" type="ORF">Syun_001798</name>
</gene>
<sequence>MREKRMVRCTNRSKAVRDEAAEDDAIQQQRAQGGRGPVAAAVADRSASPVVLECICSIKIGQVHITASECLLDMINLYKAVPVLSRRDPEFKGELINLCEVEKNAQAKTTLRIQSTLCCSIISWSYNIWYVVRGAHISAANDPIKFKAPCLAKASLIVTYS</sequence>
<organism evidence="1 2">
    <name type="scientific">Stephania yunnanensis</name>
    <dbReference type="NCBI Taxonomy" id="152371"/>
    <lineage>
        <taxon>Eukaryota</taxon>
        <taxon>Viridiplantae</taxon>
        <taxon>Streptophyta</taxon>
        <taxon>Embryophyta</taxon>
        <taxon>Tracheophyta</taxon>
        <taxon>Spermatophyta</taxon>
        <taxon>Magnoliopsida</taxon>
        <taxon>Ranunculales</taxon>
        <taxon>Menispermaceae</taxon>
        <taxon>Menispermoideae</taxon>
        <taxon>Cissampelideae</taxon>
        <taxon>Stephania</taxon>
    </lineage>
</organism>